<sequence>MAVEALGRIGWHELTWNEARDVARATLAQLEASKGEG</sequence>
<evidence type="ECO:0000313" key="1">
    <source>
        <dbReference type="EMBL" id="EQA96875.1"/>
    </source>
</evidence>
<gene>
    <name evidence="1" type="ORF">L485_22610</name>
</gene>
<keyword evidence="2" id="KW-1185">Reference proteome</keyword>
<dbReference type="AlphaFoldDB" id="T0FZS8"/>
<reference evidence="1 2" key="1">
    <citation type="journal article" date="2013" name="Genome Announc.">
        <title>Draft Genome Sequence of a Hexachlorocyclohexane-Degrading Bacterium, Sphingobium baderi Strain LL03T.</title>
        <authorList>
            <person name="Kaur J."/>
            <person name="Verma H."/>
            <person name="Tripathi C."/>
            <person name="Khurana J.P."/>
            <person name="Lal R."/>
        </authorList>
    </citation>
    <scope>NUCLEOTIDE SEQUENCE [LARGE SCALE GENOMIC DNA]</scope>
    <source>
        <strain evidence="1 2">LL03</strain>
    </source>
</reference>
<evidence type="ECO:0000313" key="2">
    <source>
        <dbReference type="Proteomes" id="UP000015524"/>
    </source>
</evidence>
<dbReference type="Proteomes" id="UP000015524">
    <property type="component" value="Unassembled WGS sequence"/>
</dbReference>
<accession>T0FZS8</accession>
<organism evidence="1 2">
    <name type="scientific">Sphingobium baderi LL03</name>
    <dbReference type="NCBI Taxonomy" id="1114964"/>
    <lineage>
        <taxon>Bacteria</taxon>
        <taxon>Pseudomonadati</taxon>
        <taxon>Pseudomonadota</taxon>
        <taxon>Alphaproteobacteria</taxon>
        <taxon>Sphingomonadales</taxon>
        <taxon>Sphingomonadaceae</taxon>
        <taxon>Sphingobium</taxon>
    </lineage>
</organism>
<protein>
    <submittedName>
        <fullName evidence="1">Uncharacterized protein</fullName>
    </submittedName>
</protein>
<comment type="caution">
    <text evidence="1">The sequence shown here is derived from an EMBL/GenBank/DDBJ whole genome shotgun (WGS) entry which is preliminary data.</text>
</comment>
<proteinExistence type="predicted"/>
<dbReference type="EMBL" id="ATIB01000088">
    <property type="protein sequence ID" value="EQA96875.1"/>
    <property type="molecule type" value="Genomic_DNA"/>
</dbReference>
<dbReference type="PATRIC" id="fig|1114964.3.peg.4435"/>
<name>T0FZS8_9SPHN</name>